<evidence type="ECO:0000256" key="2">
    <source>
        <dbReference type="ARBA" id="ARBA00022618"/>
    </source>
</evidence>
<evidence type="ECO:0008006" key="10">
    <source>
        <dbReference type="Google" id="ProtNLM"/>
    </source>
</evidence>
<evidence type="ECO:0000259" key="7">
    <source>
        <dbReference type="Pfam" id="PF21282"/>
    </source>
</evidence>
<keyword evidence="5" id="KW-0131">Cell cycle</keyword>
<evidence type="ECO:0000256" key="1">
    <source>
        <dbReference type="ARBA" id="ARBA00010547"/>
    </source>
</evidence>
<dbReference type="Gene3D" id="1.25.10.10">
    <property type="entry name" value="Leucine-rich Repeat Variant"/>
    <property type="match status" value="2"/>
</dbReference>
<gene>
    <name evidence="8" type="ORF">NQ318_004567</name>
</gene>
<dbReference type="InterPro" id="IPR011989">
    <property type="entry name" value="ARM-like"/>
</dbReference>
<evidence type="ECO:0000256" key="3">
    <source>
        <dbReference type="ARBA" id="ARBA00022737"/>
    </source>
</evidence>
<evidence type="ECO:0000256" key="4">
    <source>
        <dbReference type="ARBA" id="ARBA00022776"/>
    </source>
</evidence>
<proteinExistence type="inferred from homology"/>
<dbReference type="GO" id="GO:0007091">
    <property type="term" value="P:metaphase/anaphase transition of mitotic cell cycle"/>
    <property type="evidence" value="ECO:0007669"/>
    <property type="project" value="TreeGrafter"/>
</dbReference>
<dbReference type="GO" id="GO:0051301">
    <property type="term" value="P:cell division"/>
    <property type="evidence" value="ECO:0007669"/>
    <property type="project" value="UniProtKB-KW"/>
</dbReference>
<reference evidence="8" key="1">
    <citation type="journal article" date="2023" name="Insect Mol. Biol.">
        <title>Genome sequencing provides insights into the evolution of gene families encoding plant cell wall-degrading enzymes in longhorned beetles.</title>
        <authorList>
            <person name="Shin N.R."/>
            <person name="Okamura Y."/>
            <person name="Kirsch R."/>
            <person name="Pauchet Y."/>
        </authorList>
    </citation>
    <scope>NUCLEOTIDE SEQUENCE</scope>
    <source>
        <strain evidence="8">AMC_N1</strain>
    </source>
</reference>
<dbReference type="GO" id="GO:0005680">
    <property type="term" value="C:anaphase-promoting complex"/>
    <property type="evidence" value="ECO:0007669"/>
    <property type="project" value="InterPro"/>
</dbReference>
<dbReference type="InterPro" id="IPR041221">
    <property type="entry name" value="APC1_C"/>
</dbReference>
<feature type="domain" description="Anaphase-promoting complex subunit 1 beta-sandwich" evidence="7">
    <location>
        <begin position="489"/>
        <end position="569"/>
    </location>
</feature>
<evidence type="ECO:0000256" key="5">
    <source>
        <dbReference type="ARBA" id="ARBA00023306"/>
    </source>
</evidence>
<organism evidence="8 9">
    <name type="scientific">Aromia moschata</name>
    <dbReference type="NCBI Taxonomy" id="1265417"/>
    <lineage>
        <taxon>Eukaryota</taxon>
        <taxon>Metazoa</taxon>
        <taxon>Ecdysozoa</taxon>
        <taxon>Arthropoda</taxon>
        <taxon>Hexapoda</taxon>
        <taxon>Insecta</taxon>
        <taxon>Pterygota</taxon>
        <taxon>Neoptera</taxon>
        <taxon>Endopterygota</taxon>
        <taxon>Coleoptera</taxon>
        <taxon>Polyphaga</taxon>
        <taxon>Cucujiformia</taxon>
        <taxon>Chrysomeloidea</taxon>
        <taxon>Cerambycidae</taxon>
        <taxon>Cerambycinae</taxon>
        <taxon>Callichromatini</taxon>
        <taxon>Aromia</taxon>
    </lineage>
</organism>
<dbReference type="PANTHER" id="PTHR12827:SF3">
    <property type="entry name" value="ANAPHASE-PROMOTING COMPLEX SUBUNIT 1"/>
    <property type="match status" value="1"/>
</dbReference>
<dbReference type="GO" id="GO:0070979">
    <property type="term" value="P:protein K11-linked ubiquitination"/>
    <property type="evidence" value="ECO:0007669"/>
    <property type="project" value="TreeGrafter"/>
</dbReference>
<dbReference type="InterPro" id="IPR024990">
    <property type="entry name" value="Apc1"/>
</dbReference>
<dbReference type="GO" id="GO:0031145">
    <property type="term" value="P:anaphase-promoting complex-dependent catabolic process"/>
    <property type="evidence" value="ECO:0007669"/>
    <property type="project" value="TreeGrafter"/>
</dbReference>
<feature type="domain" description="Anaphase-promoting complex subunit 1 C-terminal" evidence="6">
    <location>
        <begin position="605"/>
        <end position="687"/>
    </location>
</feature>
<name>A0AAV8Y8L7_9CUCU</name>
<keyword evidence="4" id="KW-0498">Mitosis</keyword>
<accession>A0AAV8Y8L7</accession>
<dbReference type="GO" id="GO:0060090">
    <property type="term" value="F:molecular adaptor activity"/>
    <property type="evidence" value="ECO:0007669"/>
    <property type="project" value="TreeGrafter"/>
</dbReference>
<dbReference type="FunFam" id="1.25.10.10:FF:000747">
    <property type="entry name" value="Shattered"/>
    <property type="match status" value="1"/>
</dbReference>
<evidence type="ECO:0000313" key="9">
    <source>
        <dbReference type="Proteomes" id="UP001162162"/>
    </source>
</evidence>
<comment type="similarity">
    <text evidence="1">Belongs to the APC1 family.</text>
</comment>
<dbReference type="PANTHER" id="PTHR12827">
    <property type="entry name" value="MEIOTIC CHECKPOINT REGULATOR TSG24 FAMILY MEMBER"/>
    <property type="match status" value="1"/>
</dbReference>
<dbReference type="AlphaFoldDB" id="A0AAV8Y8L7"/>
<comment type="caution">
    <text evidence="8">The sequence shown here is derived from an EMBL/GenBank/DDBJ whole genome shotgun (WGS) entry which is preliminary data.</text>
</comment>
<dbReference type="Proteomes" id="UP001162162">
    <property type="component" value="Unassembled WGS sequence"/>
</dbReference>
<protein>
    <recommendedName>
        <fullName evidence="10">Anaphase-promoting complex subunit 1</fullName>
    </recommendedName>
</protein>
<dbReference type="Pfam" id="PF21282">
    <property type="entry name" value="APC1_3rd"/>
    <property type="match status" value="1"/>
</dbReference>
<dbReference type="Pfam" id="PF18122">
    <property type="entry name" value="APC1_C"/>
    <property type="match status" value="1"/>
</dbReference>
<evidence type="ECO:0000313" key="8">
    <source>
        <dbReference type="EMBL" id="KAJ8947315.1"/>
    </source>
</evidence>
<dbReference type="EMBL" id="JAPWTK010000164">
    <property type="protein sequence ID" value="KAJ8947315.1"/>
    <property type="molecule type" value="Genomic_DNA"/>
</dbReference>
<keyword evidence="2" id="KW-0132">Cell division</keyword>
<dbReference type="InterPro" id="IPR048971">
    <property type="entry name" value="Apc1_3rd"/>
</dbReference>
<evidence type="ECO:0000259" key="6">
    <source>
        <dbReference type="Pfam" id="PF18122"/>
    </source>
</evidence>
<sequence length="697" mass="76952">MSLWPLFHNGVANGLRITPDAHNIDNTWIIFNKTKNGSDPQMEHAGFLLALGLNGHLKNLALNSTFNYLEKLHEMTSVGILLGLSAAFRGTCHPNLTKTLAIHVEALLPPTSMELDVPQNLQVAGLLGVGLVYQGTAHRHMTEVLLSEIGRPPGPEMENSVDRESYSLAAGLSLGLVTLKHGGHPAGLSDLNVPDTLHYYMVGGNRRSLTGSQKDKYKTPSFQIREGSCVNLDVTAPGATLALGLMYLGTGNKAVADWMAPPETQYLLDFVRPDFLMLRILSRSLILWNDIEPCKEWVEGQVPSTIRPYCMVKPCHSLDIDYEAMNQAYCNIVAGACFAIGLKFAGTADKDAFDTLLYFCHMFTSLTAKSIAELAGKSTIETCLNVLLLSASMVMAGTGNLEIMRLVRHLRRRVGVSNSPIVTYGSHLAIHMALGLLFLGGGRYTLSNSPSSIAALICAFYPKFPTHSNDNRYHLQAFRHLYVLAVEPRLVIPKDVHSDEICYANLKVVKLNGTVINIKAPGIIPDLNTLVKVALDDERYWPVVFKRGQNWDLLIKLLSTTGYIEVKQRAGCLSYIVDKFGYHSQLARTLTQSEVVPWDPSASAIMSFTSDESIKLFCDHFLTTERIDLSPVEAKLRQMLSKITYDAVVKDKLIVIVVFTSLIKAILELNRSPSTLNMWQLKLISEQVLSKSVSNLI</sequence>
<keyword evidence="9" id="KW-1185">Reference proteome</keyword>
<keyword evidence="3" id="KW-0677">Repeat</keyword>